<dbReference type="RefSeq" id="WP_157539821.1">
    <property type="nucleotide sequence ID" value="NZ_WQLA01000001.1"/>
</dbReference>
<proteinExistence type="predicted"/>
<dbReference type="InterPro" id="IPR003741">
    <property type="entry name" value="LUD_dom"/>
</dbReference>
<dbReference type="Proteomes" id="UP000434850">
    <property type="component" value="Unassembled WGS sequence"/>
</dbReference>
<dbReference type="InterPro" id="IPR037171">
    <property type="entry name" value="NagB/RpiA_transferase-like"/>
</dbReference>
<dbReference type="Gene3D" id="3.40.50.10420">
    <property type="entry name" value="NagB/RpiA/CoA transferase-like"/>
    <property type="match status" value="1"/>
</dbReference>
<dbReference type="AlphaFoldDB" id="A0A6I4I4P7"/>
<accession>A0A6I4I4P7</accession>
<dbReference type="EMBL" id="WQLA01000001">
    <property type="protein sequence ID" value="MVN90040.1"/>
    <property type="molecule type" value="Genomic_DNA"/>
</dbReference>
<dbReference type="Pfam" id="PF02589">
    <property type="entry name" value="LUD_dom"/>
    <property type="match status" value="1"/>
</dbReference>
<evidence type="ECO:0000313" key="3">
    <source>
        <dbReference type="Proteomes" id="UP000434850"/>
    </source>
</evidence>
<feature type="domain" description="LUD" evidence="1">
    <location>
        <begin position="91"/>
        <end position="196"/>
    </location>
</feature>
<dbReference type="OrthoDB" id="9794157at2"/>
<comment type="caution">
    <text evidence="2">The sequence shown here is derived from an EMBL/GenBank/DDBJ whole genome shotgun (WGS) entry which is preliminary data.</text>
</comment>
<reference evidence="2 3" key="1">
    <citation type="submission" date="2019-12" db="EMBL/GenBank/DDBJ databases">
        <title>Mucilaginibacter sp. HME9299 genome sequencing and assembly.</title>
        <authorList>
            <person name="Kang H."/>
            <person name="Kim H."/>
            <person name="Joh K."/>
        </authorList>
    </citation>
    <scope>NUCLEOTIDE SEQUENCE [LARGE SCALE GENOMIC DNA]</scope>
    <source>
        <strain evidence="2 3">HME9299</strain>
    </source>
</reference>
<dbReference type="SUPFAM" id="SSF100950">
    <property type="entry name" value="NagB/RpiA/CoA transferase-like"/>
    <property type="match status" value="1"/>
</dbReference>
<dbReference type="PANTHER" id="PTHR43682">
    <property type="entry name" value="LACTATE UTILIZATION PROTEIN C"/>
    <property type="match status" value="1"/>
</dbReference>
<gene>
    <name evidence="2" type="ORF">GO816_02780</name>
</gene>
<organism evidence="2 3">
    <name type="scientific">Mucilaginibacter aquatilis</name>
    <dbReference type="NCBI Taxonomy" id="1517760"/>
    <lineage>
        <taxon>Bacteria</taxon>
        <taxon>Pseudomonadati</taxon>
        <taxon>Bacteroidota</taxon>
        <taxon>Sphingobacteriia</taxon>
        <taxon>Sphingobacteriales</taxon>
        <taxon>Sphingobacteriaceae</taxon>
        <taxon>Mucilaginibacter</taxon>
    </lineage>
</organism>
<evidence type="ECO:0000313" key="2">
    <source>
        <dbReference type="EMBL" id="MVN90040.1"/>
    </source>
</evidence>
<dbReference type="InterPro" id="IPR024185">
    <property type="entry name" value="FTHF_cligase-like_sf"/>
</dbReference>
<protein>
    <submittedName>
        <fullName evidence="2">Lactate utilization protein B/C</fullName>
    </submittedName>
</protein>
<dbReference type="PANTHER" id="PTHR43682:SF1">
    <property type="entry name" value="LACTATE UTILIZATION PROTEIN C"/>
    <property type="match status" value="1"/>
</dbReference>
<keyword evidence="3" id="KW-1185">Reference proteome</keyword>
<name>A0A6I4I4P7_9SPHI</name>
<evidence type="ECO:0000259" key="1">
    <source>
        <dbReference type="Pfam" id="PF02589"/>
    </source>
</evidence>
<sequence>MSSRDKILAAVAASKPEAKPLPDIEPFKHIGYTDVLAQYETVLTTIGGAVHRVNNWDEIRTIVSEKYNSQNVRVLSLVPELDDVATSAYEINPSAHQLADVELSIIKAHFGVAENGSVWVTEELLGHRAVPFICQHLAAVISASSIVDTMHRAYMRIGEAEYGWGAFIAGPSKTADIEQSLVLGAHGPRSMTVFILND</sequence>